<comment type="caution">
    <text evidence="1">The sequence shown here is derived from an EMBL/GenBank/DDBJ whole genome shotgun (WGS) entry which is preliminary data.</text>
</comment>
<evidence type="ECO:0000313" key="1">
    <source>
        <dbReference type="EMBL" id="NXQ91221.1"/>
    </source>
</evidence>
<name>A0A7L2GYQ2_NYCGR</name>
<dbReference type="InterPro" id="IPR013783">
    <property type="entry name" value="Ig-like_fold"/>
</dbReference>
<feature type="non-terminal residue" evidence="1">
    <location>
        <position position="1"/>
    </location>
</feature>
<reference evidence="1 2" key="1">
    <citation type="submission" date="2019-09" db="EMBL/GenBank/DDBJ databases">
        <title>Bird 10,000 Genomes (B10K) Project - Family phase.</title>
        <authorList>
            <person name="Zhang G."/>
        </authorList>
    </citation>
    <scope>NUCLEOTIDE SEQUENCE [LARGE SCALE GENOMIC DNA]</scope>
    <source>
        <strain evidence="1">B10K-DU-001-56</strain>
        <tissue evidence="1">Muscle</tissue>
    </source>
</reference>
<dbReference type="Proteomes" id="UP000567826">
    <property type="component" value="Unassembled WGS sequence"/>
</dbReference>
<feature type="non-terminal residue" evidence="1">
    <location>
        <position position="144"/>
    </location>
</feature>
<protein>
    <submittedName>
        <fullName evidence="1">NPHN protein</fullName>
    </submittedName>
</protein>
<proteinExistence type="predicted"/>
<keyword evidence="2" id="KW-1185">Reference proteome</keyword>
<organism evidence="1 2">
    <name type="scientific">Nyctibius grandis</name>
    <name type="common">Great potoo</name>
    <dbReference type="NCBI Taxonomy" id="48427"/>
    <lineage>
        <taxon>Eukaryota</taxon>
        <taxon>Metazoa</taxon>
        <taxon>Chordata</taxon>
        <taxon>Craniata</taxon>
        <taxon>Vertebrata</taxon>
        <taxon>Euteleostomi</taxon>
        <taxon>Archelosauria</taxon>
        <taxon>Archosauria</taxon>
        <taxon>Dinosauria</taxon>
        <taxon>Saurischia</taxon>
        <taxon>Theropoda</taxon>
        <taxon>Coelurosauria</taxon>
        <taxon>Aves</taxon>
        <taxon>Neognathae</taxon>
        <taxon>Neoaves</taxon>
        <taxon>Strisores</taxon>
        <taxon>Caprimulgiformes</taxon>
        <taxon>Nyctibiidae</taxon>
        <taxon>Nyctibius</taxon>
    </lineage>
</organism>
<dbReference type="OrthoDB" id="10028801at2759"/>
<dbReference type="EMBL" id="VWYG01024015">
    <property type="protein sequence ID" value="NXQ91221.1"/>
    <property type="molecule type" value="Genomic_DNA"/>
</dbReference>
<dbReference type="AlphaFoldDB" id="A0A7L2GYQ2"/>
<dbReference type="Gene3D" id="2.60.40.10">
    <property type="entry name" value="Immunoglobulins"/>
    <property type="match status" value="1"/>
</dbReference>
<dbReference type="InterPro" id="IPR036179">
    <property type="entry name" value="Ig-like_dom_sf"/>
</dbReference>
<accession>A0A7L2GYQ2</accession>
<sequence>ELEAEPGAEPVPVLVPDRAEAAQLRCRAQGVPGVRLHWEHRGHPLPPEEGRFQEHQWREGPWTSSLLTVANVSQDRARLRHQFHQLNWDQYKAKRNWYQYQNWDQDQDWDQDQNGTLGTFVCVAQNPLGTVRRRLQLRLAGTGR</sequence>
<evidence type="ECO:0000313" key="2">
    <source>
        <dbReference type="Proteomes" id="UP000567826"/>
    </source>
</evidence>
<gene>
    <name evidence="1" type="primary">Nphs1</name>
    <name evidence="1" type="ORF">NYCGRA_R15156</name>
</gene>
<dbReference type="SUPFAM" id="SSF48726">
    <property type="entry name" value="Immunoglobulin"/>
    <property type="match status" value="1"/>
</dbReference>